<keyword evidence="2" id="KW-1185">Reference proteome</keyword>
<gene>
    <name evidence="1" type="ORF">HEQ75_07400</name>
</gene>
<accession>A0ABX1E0K4</accession>
<dbReference type="Proteomes" id="UP000787635">
    <property type="component" value="Unassembled WGS sequence"/>
</dbReference>
<name>A0ABX1E0K4_9PROT</name>
<comment type="caution">
    <text evidence="1">The sequence shown here is derived from an EMBL/GenBank/DDBJ whole genome shotgun (WGS) entry which is preliminary data.</text>
</comment>
<dbReference type="RefSeq" id="WP_168028802.1">
    <property type="nucleotide sequence ID" value="NZ_JAAVNE010000008.1"/>
</dbReference>
<evidence type="ECO:0000313" key="2">
    <source>
        <dbReference type="Proteomes" id="UP000787635"/>
    </source>
</evidence>
<sequence>MDPEEAPKEALIRDLLAWLAPAPRPYAEVMEAWRTSCPRLTVWEDATERGLIACETRDGGLWVAVTPAGRAVLGATPATPP</sequence>
<proteinExistence type="predicted"/>
<organism evidence="1 2">
    <name type="scientific">Falsiroseomonas selenitidurans</name>
    <dbReference type="NCBI Taxonomy" id="2716335"/>
    <lineage>
        <taxon>Bacteria</taxon>
        <taxon>Pseudomonadati</taxon>
        <taxon>Pseudomonadota</taxon>
        <taxon>Alphaproteobacteria</taxon>
        <taxon>Acetobacterales</taxon>
        <taxon>Roseomonadaceae</taxon>
        <taxon>Falsiroseomonas</taxon>
    </lineage>
</organism>
<dbReference type="EMBL" id="JAAVNE010000008">
    <property type="protein sequence ID" value="NKC30684.1"/>
    <property type="molecule type" value="Genomic_DNA"/>
</dbReference>
<reference evidence="1 2" key="1">
    <citation type="submission" date="2020-03" db="EMBL/GenBank/DDBJ databases">
        <title>Roseomonas selenitidurans sp. nov. isolated from urban soil.</title>
        <authorList>
            <person name="Liu H."/>
        </authorList>
    </citation>
    <scope>NUCLEOTIDE SEQUENCE [LARGE SCALE GENOMIC DNA]</scope>
    <source>
        <strain evidence="1 2">BU-1</strain>
    </source>
</reference>
<evidence type="ECO:0000313" key="1">
    <source>
        <dbReference type="EMBL" id="NKC30684.1"/>
    </source>
</evidence>
<protein>
    <submittedName>
        <fullName evidence="1">Uncharacterized protein</fullName>
    </submittedName>
</protein>